<evidence type="ECO:0000256" key="4">
    <source>
        <dbReference type="ARBA" id="ARBA00023295"/>
    </source>
</evidence>
<dbReference type="Proteomes" id="UP000541610">
    <property type="component" value="Unassembled WGS sequence"/>
</dbReference>
<dbReference type="InterPro" id="IPR054593">
    <property type="entry name" value="Beta-mannosidase-like_N2"/>
</dbReference>
<protein>
    <recommendedName>
        <fullName evidence="2">beta-mannosidase</fullName>
        <ecNumber evidence="2">3.2.1.25</ecNumber>
    </recommendedName>
</protein>
<dbReference type="OrthoDB" id="2866996at2759"/>
<dbReference type="InterPro" id="IPR036691">
    <property type="entry name" value="Endo/exonu/phosph_ase_sf"/>
</dbReference>
<sequence length="963" mass="107697">MPPQASVPTSTFSFLTWNVLHSAHYQRLLADPAFNNPKRRAIAPAARLVNLTNHLLRLNADIVALQELDIATLPSVKSTLESKGGYRMVTAMINEAVQAKDGCALFCKADRFEPLATTEFRMCHALDRYLHPLAQSQGGLAGALYRETREKLNLCVAALLRDRLTGYDVLAATTHLFWSPKGPVSLPAPVRFPDIKLLQAYLLSRQLEDFAGELSSSPAPAVVLGGDFNSTPPDSAVYQLLTKAAVDVDHPEHPVSLRPGNRIIPGVTEDAVGPLRLPSGSFMSSAKTLLGREPEFTNYTPTWQGCLDYVFYKEGRGKLQSLSMDPLPSVDILTKQGAQWWLTQYGNASFEPVRAVVPGQVHLDLWRSRVIPDPYYGYNDTALRYVAEADWLYSVEFPVPPGACDGRNVSLPATIVLEGLDTIAEVVVNGRLVVKADNMYRAYSAPMGRGQLLCDRRNKMSILLKSPVKAARERAKAYEMQHAADWPKGVPPKSLPSAWNGFDKVQLIRKEPCSFGWDWGPGIATSGIWKDISVVAHERDNRGPVIIEGITWETSSTNGDELDQSSYEPWMAYLYMNFSLPADTTIHRVNVELLLSDGSGATFYDGFWEKLRILDLLPGKSGINLLVTSGVKPWWPNGYGEQQRYTLAVCAWAGDSERACVPKRFTVGFRSVELVMEDDDSGRSFYFKVNGEPIYARGANWIPSDAFESRVDEPRLRRHFEQYRKAHFNMLRVWGGGVYASDLFYELADEYGFLIWEEAMFAGSSVSRLYYPDFLPSVQEEVRQNVLRIGHHPSLAILGGNNEVEAFYGWSGISQYKSYIDSYASLFFDTVLATSKELIWRPVIPSSPWNGNETRNDPIADNPNDEHAGDMHFYDYSHPNMFDLRTLPKPRFLSEFGFQSWSSLGELKAVADDGMLQDTLFSDDSKTWPSHRQHLVSGNAYLKAYVEFMFGTENGESAGPIEL</sequence>
<keyword evidence="3" id="KW-0378">Hydrolase</keyword>
<dbReference type="Gene3D" id="3.20.20.80">
    <property type="entry name" value="Glycosidases"/>
    <property type="match status" value="1"/>
</dbReference>
<name>A0A7J6NHM8_PEROL</name>
<evidence type="ECO:0000256" key="2">
    <source>
        <dbReference type="ARBA" id="ARBA00012754"/>
    </source>
</evidence>
<evidence type="ECO:0000313" key="7">
    <source>
        <dbReference type="EMBL" id="KAF4683349.1"/>
    </source>
</evidence>
<gene>
    <name evidence="7" type="ORF">FOZ60_009240</name>
</gene>
<evidence type="ECO:0000313" key="8">
    <source>
        <dbReference type="Proteomes" id="UP000541610"/>
    </source>
</evidence>
<dbReference type="SUPFAM" id="SSF56219">
    <property type="entry name" value="DNase I-like"/>
    <property type="match status" value="1"/>
</dbReference>
<evidence type="ECO:0000259" key="6">
    <source>
        <dbReference type="Pfam" id="PF22666"/>
    </source>
</evidence>
<reference evidence="7 8" key="1">
    <citation type="submission" date="2020-04" db="EMBL/GenBank/DDBJ databases">
        <title>Perkinsus olseni comparative genomics.</title>
        <authorList>
            <person name="Bogema D.R."/>
        </authorList>
    </citation>
    <scope>NUCLEOTIDE SEQUENCE [LARGE SCALE GENOMIC DNA]</scope>
    <source>
        <strain evidence="7">00978-12</strain>
    </source>
</reference>
<dbReference type="InterPro" id="IPR050887">
    <property type="entry name" value="Beta-mannosidase_GH2"/>
</dbReference>
<dbReference type="InterPro" id="IPR013783">
    <property type="entry name" value="Ig-like_fold"/>
</dbReference>
<dbReference type="SUPFAM" id="SSF49303">
    <property type="entry name" value="beta-Galactosidase/glucuronidase domain"/>
    <property type="match status" value="1"/>
</dbReference>
<accession>A0A7J6NHM8</accession>
<keyword evidence="4" id="KW-0326">Glycosidase</keyword>
<comment type="catalytic activity">
    <reaction evidence="1">
        <text>Hydrolysis of terminal, non-reducing beta-D-mannose residues in beta-D-mannosides.</text>
        <dbReference type="EC" id="3.2.1.25"/>
    </reaction>
</comment>
<dbReference type="InterPro" id="IPR017853">
    <property type="entry name" value="GH"/>
</dbReference>
<evidence type="ECO:0000256" key="1">
    <source>
        <dbReference type="ARBA" id="ARBA00000829"/>
    </source>
</evidence>
<organism evidence="7 8">
    <name type="scientific">Perkinsus olseni</name>
    <name type="common">Perkinsus atlanticus</name>
    <dbReference type="NCBI Taxonomy" id="32597"/>
    <lineage>
        <taxon>Eukaryota</taxon>
        <taxon>Sar</taxon>
        <taxon>Alveolata</taxon>
        <taxon>Perkinsozoa</taxon>
        <taxon>Perkinsea</taxon>
        <taxon>Perkinsida</taxon>
        <taxon>Perkinsidae</taxon>
        <taxon>Perkinsus</taxon>
    </lineage>
</organism>
<evidence type="ECO:0000259" key="5">
    <source>
        <dbReference type="Pfam" id="PF03372"/>
    </source>
</evidence>
<dbReference type="EMBL" id="JABANP010000372">
    <property type="protein sequence ID" value="KAF4683349.1"/>
    <property type="molecule type" value="Genomic_DNA"/>
</dbReference>
<feature type="domain" description="Beta-mannosidase-like galactose-binding" evidence="6">
    <location>
        <begin position="340"/>
        <end position="530"/>
    </location>
</feature>
<dbReference type="SUPFAM" id="SSF51445">
    <property type="entry name" value="(Trans)glycosidases"/>
    <property type="match status" value="1"/>
</dbReference>
<dbReference type="PANTHER" id="PTHR43730">
    <property type="entry name" value="BETA-MANNOSIDASE"/>
    <property type="match status" value="1"/>
</dbReference>
<dbReference type="InterPro" id="IPR036156">
    <property type="entry name" value="Beta-gal/glucu_dom_sf"/>
</dbReference>
<dbReference type="GO" id="GO:0004567">
    <property type="term" value="F:beta-mannosidase activity"/>
    <property type="evidence" value="ECO:0007669"/>
    <property type="project" value="UniProtKB-EC"/>
</dbReference>
<dbReference type="Gene3D" id="3.60.10.10">
    <property type="entry name" value="Endonuclease/exonuclease/phosphatase"/>
    <property type="match status" value="1"/>
</dbReference>
<dbReference type="Pfam" id="PF03372">
    <property type="entry name" value="Exo_endo_phos"/>
    <property type="match status" value="1"/>
</dbReference>
<dbReference type="InterPro" id="IPR005135">
    <property type="entry name" value="Endo/exonuclease/phosphatase"/>
</dbReference>
<dbReference type="EC" id="3.2.1.25" evidence="2"/>
<evidence type="ECO:0000256" key="3">
    <source>
        <dbReference type="ARBA" id="ARBA00022801"/>
    </source>
</evidence>
<comment type="caution">
    <text evidence="7">The sequence shown here is derived from an EMBL/GenBank/DDBJ whole genome shotgun (WGS) entry which is preliminary data.</text>
</comment>
<feature type="domain" description="Endonuclease/exonuclease/phosphatase" evidence="5">
    <location>
        <begin position="15"/>
        <end position="325"/>
    </location>
</feature>
<dbReference type="AlphaFoldDB" id="A0A7J6NHM8"/>
<dbReference type="InterPro" id="IPR008979">
    <property type="entry name" value="Galactose-bd-like_sf"/>
</dbReference>
<dbReference type="GO" id="GO:0006516">
    <property type="term" value="P:glycoprotein catabolic process"/>
    <property type="evidence" value="ECO:0007669"/>
    <property type="project" value="TreeGrafter"/>
</dbReference>
<dbReference type="PANTHER" id="PTHR43730:SF1">
    <property type="entry name" value="BETA-MANNOSIDASE"/>
    <property type="match status" value="1"/>
</dbReference>
<dbReference type="Gene3D" id="2.60.40.10">
    <property type="entry name" value="Immunoglobulins"/>
    <property type="match status" value="1"/>
</dbReference>
<dbReference type="SUPFAM" id="SSF49785">
    <property type="entry name" value="Galactose-binding domain-like"/>
    <property type="match status" value="1"/>
</dbReference>
<dbReference type="Gene3D" id="2.60.120.260">
    <property type="entry name" value="Galactose-binding domain-like"/>
    <property type="match status" value="1"/>
</dbReference>
<proteinExistence type="predicted"/>
<dbReference type="Pfam" id="PF22666">
    <property type="entry name" value="Glyco_hydro_2_N2"/>
    <property type="match status" value="1"/>
</dbReference>